<dbReference type="GO" id="GO:0046872">
    <property type="term" value="F:metal ion binding"/>
    <property type="evidence" value="ECO:0007669"/>
    <property type="project" value="UniProtKB-KW"/>
</dbReference>
<feature type="compositionally biased region" description="Polar residues" evidence="4">
    <location>
        <begin position="340"/>
        <end position="356"/>
    </location>
</feature>
<reference evidence="8 9" key="1">
    <citation type="submission" date="2016-05" db="EMBL/GenBank/DDBJ databases">
        <title>Genome sequencing of Trichophyton rubrum CMCC(F)T1i isolated from hair.</title>
        <authorList>
            <person name="Zhan P."/>
            <person name="Tao Y."/>
            <person name="Liu W."/>
        </authorList>
    </citation>
    <scope>NUCLEOTIDE SEQUENCE [LARGE SCALE GENOMIC DNA]</scope>
    <source>
        <strain evidence="9">CMCC(F)T1i</strain>
    </source>
</reference>
<dbReference type="SUPFAM" id="SSF55031">
    <property type="entry name" value="Bacterial exopeptidase dimerisation domain"/>
    <property type="match status" value="1"/>
</dbReference>
<dbReference type="InterPro" id="IPR011650">
    <property type="entry name" value="Peptidase_M20_dimer"/>
</dbReference>
<dbReference type="Gene3D" id="3.40.630.10">
    <property type="entry name" value="Zn peptidases"/>
    <property type="match status" value="1"/>
</dbReference>
<dbReference type="Pfam" id="PF00611">
    <property type="entry name" value="FCH"/>
    <property type="match status" value="1"/>
</dbReference>
<feature type="compositionally biased region" description="Pro residues" evidence="4">
    <location>
        <begin position="262"/>
        <end position="278"/>
    </location>
</feature>
<feature type="compositionally biased region" description="Polar residues" evidence="4">
    <location>
        <begin position="408"/>
        <end position="424"/>
    </location>
</feature>
<dbReference type="InterPro" id="IPR027267">
    <property type="entry name" value="AH/BAR_dom_sf"/>
</dbReference>
<accession>A0A178ETD4</accession>
<comment type="caution">
    <text evidence="8">The sequence shown here is derived from an EMBL/GenBank/DDBJ whole genome shotgun (WGS) entry which is preliminary data.</text>
</comment>
<evidence type="ECO:0000313" key="8">
    <source>
        <dbReference type="EMBL" id="OAL63219.1"/>
    </source>
</evidence>
<dbReference type="Gene3D" id="3.30.70.360">
    <property type="match status" value="1"/>
</dbReference>
<organism evidence="8 9">
    <name type="scientific">Trichophyton rubrum</name>
    <name type="common">Athlete's foot fungus</name>
    <name type="synonym">Epidermophyton rubrum</name>
    <dbReference type="NCBI Taxonomy" id="5551"/>
    <lineage>
        <taxon>Eukaryota</taxon>
        <taxon>Fungi</taxon>
        <taxon>Dikarya</taxon>
        <taxon>Ascomycota</taxon>
        <taxon>Pezizomycotina</taxon>
        <taxon>Eurotiomycetes</taxon>
        <taxon>Eurotiomycetidae</taxon>
        <taxon>Onygenales</taxon>
        <taxon>Arthrodermataceae</taxon>
        <taxon>Trichophyton</taxon>
    </lineage>
</organism>
<evidence type="ECO:0000259" key="5">
    <source>
        <dbReference type="Pfam" id="PF00611"/>
    </source>
</evidence>
<evidence type="ECO:0000256" key="1">
    <source>
        <dbReference type="ARBA" id="ARBA00022723"/>
    </source>
</evidence>
<dbReference type="Pfam" id="PF07687">
    <property type="entry name" value="M20_dimer"/>
    <property type="match status" value="1"/>
</dbReference>
<keyword evidence="2" id="KW-0378">Hydrolase</keyword>
<feature type="compositionally biased region" description="Polar residues" evidence="4">
    <location>
        <begin position="286"/>
        <end position="302"/>
    </location>
</feature>
<evidence type="ECO:0008006" key="10">
    <source>
        <dbReference type="Google" id="ProtNLM"/>
    </source>
</evidence>
<dbReference type="SUPFAM" id="SSF103657">
    <property type="entry name" value="BAR/IMD domain-like"/>
    <property type="match status" value="1"/>
</dbReference>
<sequence length="1214" mass="132039">MELSRQEYPALAGILQPSQAIAVVTERLRTVNKLNTDVADWLAERRRLEEAYYLGLRKLARRPQPEGGQALGVFEIPWQRILSATESMAHSHEALANGIETDAERPLREYETKNADMKSMITIQNDLASLAKTLEAAQKKLDKLKDKGPKHASKVPSAQAAVDDARAQWQSRAPFVLEQLQAVDEHRVNHLRDILTQYQTHETDHVERSRQAVESSLNSLLNIEAGEEIRTYVNKKSGGRLPSEAVPSTPAPTSPRQDTPTSPKPTPPATTEPLPSPPVHDDDASQRSGTSAQRRPSLQQTPEPRHTAFGGLKRLGTVMGRRKSMIVPSTGPPEKKFRSPFTTFRRTDPSRNFQQMDESEGHNGLEAVTSMKSQRPPSSTMNESAFIESPPLPAPNDIPEEPVAEESNAVNGQSTDAPGQTSQVDAEGYSQRPDIEDEITRIQREAAAVDDSGINLTIRDQPIPEDESEAKQALNQVANTLRLKAQQSGAARGPGTVRGRRDVRNTMFFPQPPLPGTGHSAENPFPALNNAASAQPGAPEMPRNQALPEKVIQEDHMPDNTSIHSSQTLHSLSGPITHPVLPEPGLNASIVEKLTVMLSEGVVTRSLVVGELALAYNNNTSGEDASESQVIRLNNFGILERVAANPQFVTERSLTASGGDIPHDDSSKGQYQVRLAQIMGPTPTVAFKYQIHLDSSNLSSYCPVIFTPVWNEEEFQASVIVQYSLNPQFISSDSSASVVLHNLVLSVGLDISQVDETTMRPREVAKAVGAAMHPSTGAVFRRKNSSVTWKIPELEIRPGEDGKFLARFTSSTSGPRRGKVEAKFDATCSNNTSRLGMSVLTSQSSANSDHKDKEDDPFADEGLGTSKEGDPSIEPWAEPLTERRLTIANTKPKGKRINSALIQVLNTTSALVRRVRNSAKCSDSDIKHSNHLATSSSNDWTVPPAGGVVKDGRLYGRGVSDMKGGIVASIVAATILSENRDAWSGTKWLLGNVGKAKGDAMICGDAGSPRVIRFGEKGFVWVDVEAVGNPAHGAHVHRGVNAIDRLRKALDAVYELEKFPINAPPEVSDAIDAARDISEALSGAGESDTLQRITVNTGTIKGGVSPNLIPNSAMAQCDIRIPVGVSTDFIEKRLKDMLEPMAGMSWRILRTSEPNYTSPNEKICRLAEMVSTEVLGCTPNNMGAADEYVEIEELVNISQIHTIVAYEFLKNNAY</sequence>
<feature type="region of interest" description="Disordered" evidence="4">
    <location>
        <begin position="234"/>
        <end position="433"/>
    </location>
</feature>
<evidence type="ECO:0000313" key="9">
    <source>
        <dbReference type="Proteomes" id="UP000243015"/>
    </source>
</evidence>
<evidence type="ECO:0000256" key="3">
    <source>
        <dbReference type="SAM" id="Coils"/>
    </source>
</evidence>
<evidence type="ECO:0000256" key="2">
    <source>
        <dbReference type="ARBA" id="ARBA00022801"/>
    </source>
</evidence>
<feature type="coiled-coil region" evidence="3">
    <location>
        <begin position="120"/>
        <end position="147"/>
    </location>
</feature>
<feature type="domain" description="FCH" evidence="5">
    <location>
        <begin position="22"/>
        <end position="93"/>
    </location>
</feature>
<keyword evidence="1" id="KW-0479">Metal-binding</keyword>
<evidence type="ECO:0000259" key="6">
    <source>
        <dbReference type="Pfam" id="PF07687"/>
    </source>
</evidence>
<dbReference type="Pfam" id="PF10291">
    <property type="entry name" value="muHD"/>
    <property type="match status" value="1"/>
</dbReference>
<dbReference type="CDD" id="cd07650">
    <property type="entry name" value="F-BAR_Syp1p_like"/>
    <property type="match status" value="1"/>
</dbReference>
<dbReference type="PANTHER" id="PTHR43808:SF32">
    <property type="entry name" value="ARGE_DAPE-RELATED DEACYLASE"/>
    <property type="match status" value="1"/>
</dbReference>
<dbReference type="GO" id="GO:0016787">
    <property type="term" value="F:hydrolase activity"/>
    <property type="evidence" value="ECO:0007669"/>
    <property type="project" value="UniProtKB-KW"/>
</dbReference>
<dbReference type="InterPro" id="IPR001060">
    <property type="entry name" value="FCH_dom"/>
</dbReference>
<evidence type="ECO:0000256" key="4">
    <source>
        <dbReference type="SAM" id="MobiDB-lite"/>
    </source>
</evidence>
<dbReference type="FunFam" id="1.20.1270.60:FF:000102">
    <property type="entry name" value="WGS project CABT00000000 data, contig 2.23"/>
    <property type="match status" value="1"/>
</dbReference>
<dbReference type="Proteomes" id="UP000243015">
    <property type="component" value="Unassembled WGS sequence"/>
</dbReference>
<dbReference type="VEuPathDB" id="FungiDB:TERG_00746"/>
<gene>
    <name evidence="8" type="ORF">A7C99_5609</name>
</gene>
<name>A0A178ETD4_TRIRU</name>
<evidence type="ECO:0000259" key="7">
    <source>
        <dbReference type="Pfam" id="PF10291"/>
    </source>
</evidence>
<protein>
    <recommendedName>
        <fullName evidence="10">MHD domain-containing protein</fullName>
    </recommendedName>
</protein>
<dbReference type="InterPro" id="IPR018808">
    <property type="entry name" value="Muniscin_C"/>
</dbReference>
<proteinExistence type="predicted"/>
<dbReference type="VEuPathDB" id="FungiDB:TERG_00745"/>
<dbReference type="EMBL" id="LHPM01000018">
    <property type="protein sequence ID" value="OAL63219.1"/>
    <property type="molecule type" value="Genomic_DNA"/>
</dbReference>
<dbReference type="InterPro" id="IPR036264">
    <property type="entry name" value="Bact_exopeptidase_dim_dom"/>
</dbReference>
<feature type="compositionally biased region" description="Polar residues" evidence="4">
    <location>
        <begin position="370"/>
        <end position="383"/>
    </location>
</feature>
<feature type="region of interest" description="Disordered" evidence="4">
    <location>
        <begin position="841"/>
        <end position="877"/>
    </location>
</feature>
<feature type="domain" description="Muniscin C-terminal" evidence="7">
    <location>
        <begin position="584"/>
        <end position="886"/>
    </location>
</feature>
<dbReference type="AlphaFoldDB" id="A0A178ETD4"/>
<feature type="domain" description="Peptidase M20 dimerisation" evidence="6">
    <location>
        <begin position="1015"/>
        <end position="1140"/>
    </location>
</feature>
<dbReference type="Gene3D" id="1.20.1270.60">
    <property type="entry name" value="Arfaptin homology (AH) domain/BAR domain"/>
    <property type="match status" value="1"/>
</dbReference>
<keyword evidence="3" id="KW-0175">Coiled coil</keyword>
<dbReference type="PANTHER" id="PTHR43808">
    <property type="entry name" value="ACETYLORNITHINE DEACETYLASE"/>
    <property type="match status" value="1"/>
</dbReference>
<dbReference type="InterPro" id="IPR050072">
    <property type="entry name" value="Peptidase_M20A"/>
</dbReference>
<dbReference type="SUPFAM" id="SSF53187">
    <property type="entry name" value="Zn-dependent exopeptidases"/>
    <property type="match status" value="1"/>
</dbReference>